<protein>
    <submittedName>
        <fullName evidence="2">Uncharacterized protein</fullName>
    </submittedName>
</protein>
<proteinExistence type="predicted"/>
<gene>
    <name evidence="2" type="ORF">UFOVP723_211</name>
</gene>
<sequence length="94" mass="10940">MEAPLLPGFKLKPTFFGFKPKDRISLHENIFNLIWFGEGRWDWDTIYNMPIQIRALWTRKINQIIAMREAPPEPTNKSAKLAKLPNSARTVKST</sequence>
<name>A0A6J5NNZ8_9CAUD</name>
<reference evidence="2" key="1">
    <citation type="submission" date="2020-04" db="EMBL/GenBank/DDBJ databases">
        <authorList>
            <person name="Chiriac C."/>
            <person name="Salcher M."/>
            <person name="Ghai R."/>
            <person name="Kavagutti S V."/>
        </authorList>
    </citation>
    <scope>NUCLEOTIDE SEQUENCE</scope>
</reference>
<accession>A0A6J5NNZ8</accession>
<feature type="region of interest" description="Disordered" evidence="1">
    <location>
        <begin position="71"/>
        <end position="94"/>
    </location>
</feature>
<evidence type="ECO:0000256" key="1">
    <source>
        <dbReference type="SAM" id="MobiDB-lite"/>
    </source>
</evidence>
<organism evidence="2">
    <name type="scientific">uncultured Caudovirales phage</name>
    <dbReference type="NCBI Taxonomy" id="2100421"/>
    <lineage>
        <taxon>Viruses</taxon>
        <taxon>Duplodnaviria</taxon>
        <taxon>Heunggongvirae</taxon>
        <taxon>Uroviricota</taxon>
        <taxon>Caudoviricetes</taxon>
        <taxon>Peduoviridae</taxon>
        <taxon>Maltschvirus</taxon>
        <taxon>Maltschvirus maltsch</taxon>
    </lineage>
</organism>
<dbReference type="EMBL" id="LR796697">
    <property type="protein sequence ID" value="CAB4160472.1"/>
    <property type="molecule type" value="Genomic_DNA"/>
</dbReference>
<evidence type="ECO:0000313" key="2">
    <source>
        <dbReference type="EMBL" id="CAB4160472.1"/>
    </source>
</evidence>